<proteinExistence type="predicted"/>
<evidence type="ECO:0000313" key="3">
    <source>
        <dbReference type="Proteomes" id="UP000275078"/>
    </source>
</evidence>
<protein>
    <submittedName>
        <fullName evidence="2">Uncharacterized protein</fullName>
    </submittedName>
</protein>
<reference evidence="2 3" key="1">
    <citation type="journal article" date="2018" name="Nat. Ecol. Evol.">
        <title>Pezizomycetes genomes reveal the molecular basis of ectomycorrhizal truffle lifestyle.</title>
        <authorList>
            <person name="Murat C."/>
            <person name="Payen T."/>
            <person name="Noel B."/>
            <person name="Kuo A."/>
            <person name="Morin E."/>
            <person name="Chen J."/>
            <person name="Kohler A."/>
            <person name="Krizsan K."/>
            <person name="Balestrini R."/>
            <person name="Da Silva C."/>
            <person name="Montanini B."/>
            <person name="Hainaut M."/>
            <person name="Levati E."/>
            <person name="Barry K.W."/>
            <person name="Belfiori B."/>
            <person name="Cichocki N."/>
            <person name="Clum A."/>
            <person name="Dockter R.B."/>
            <person name="Fauchery L."/>
            <person name="Guy J."/>
            <person name="Iotti M."/>
            <person name="Le Tacon F."/>
            <person name="Lindquist E.A."/>
            <person name="Lipzen A."/>
            <person name="Malagnac F."/>
            <person name="Mello A."/>
            <person name="Molinier V."/>
            <person name="Miyauchi S."/>
            <person name="Poulain J."/>
            <person name="Riccioni C."/>
            <person name="Rubini A."/>
            <person name="Sitrit Y."/>
            <person name="Splivallo R."/>
            <person name="Traeger S."/>
            <person name="Wang M."/>
            <person name="Zifcakova L."/>
            <person name="Wipf D."/>
            <person name="Zambonelli A."/>
            <person name="Paolocci F."/>
            <person name="Nowrousian M."/>
            <person name="Ottonello S."/>
            <person name="Baldrian P."/>
            <person name="Spatafora J.W."/>
            <person name="Henrissat B."/>
            <person name="Nagy L.G."/>
            <person name="Aury J.M."/>
            <person name="Wincker P."/>
            <person name="Grigoriev I.V."/>
            <person name="Bonfante P."/>
            <person name="Martin F.M."/>
        </authorList>
    </citation>
    <scope>NUCLEOTIDE SEQUENCE [LARGE SCALE GENOMIC DNA]</scope>
    <source>
        <strain evidence="2 3">RN42</strain>
    </source>
</reference>
<dbReference type="EMBL" id="ML119685">
    <property type="protein sequence ID" value="RPA80709.1"/>
    <property type="molecule type" value="Genomic_DNA"/>
</dbReference>
<keyword evidence="3" id="KW-1185">Reference proteome</keyword>
<keyword evidence="1" id="KW-0812">Transmembrane</keyword>
<evidence type="ECO:0000313" key="2">
    <source>
        <dbReference type="EMBL" id="RPA80709.1"/>
    </source>
</evidence>
<gene>
    <name evidence="2" type="ORF">BJ508DRAFT_124873</name>
</gene>
<dbReference type="AlphaFoldDB" id="A0A3N4I3W3"/>
<accession>A0A3N4I3W3</accession>
<dbReference type="Proteomes" id="UP000275078">
    <property type="component" value="Unassembled WGS sequence"/>
</dbReference>
<sequence length="111" mass="12849">MTTLDIRRQPYRGRSHLRNLLQSCTSTSPAVLHSFISTQYCFSFLLSSSTYSILLVYRRKPRRKGTHNTTLVDIDMRYPSEIKLADRNEEIYGGCSRSAIDISHRKNSPKH</sequence>
<feature type="transmembrane region" description="Helical" evidence="1">
    <location>
        <begin position="36"/>
        <end position="57"/>
    </location>
</feature>
<keyword evidence="1" id="KW-0472">Membrane</keyword>
<keyword evidence="1" id="KW-1133">Transmembrane helix</keyword>
<evidence type="ECO:0000256" key="1">
    <source>
        <dbReference type="SAM" id="Phobius"/>
    </source>
</evidence>
<name>A0A3N4I3W3_ASCIM</name>
<organism evidence="2 3">
    <name type="scientific">Ascobolus immersus RN42</name>
    <dbReference type="NCBI Taxonomy" id="1160509"/>
    <lineage>
        <taxon>Eukaryota</taxon>
        <taxon>Fungi</taxon>
        <taxon>Dikarya</taxon>
        <taxon>Ascomycota</taxon>
        <taxon>Pezizomycotina</taxon>
        <taxon>Pezizomycetes</taxon>
        <taxon>Pezizales</taxon>
        <taxon>Ascobolaceae</taxon>
        <taxon>Ascobolus</taxon>
    </lineage>
</organism>